<organism evidence="5 6">
    <name type="scientific">Hoeflea poritis</name>
    <dbReference type="NCBI Taxonomy" id="2993659"/>
    <lineage>
        <taxon>Bacteria</taxon>
        <taxon>Pseudomonadati</taxon>
        <taxon>Pseudomonadota</taxon>
        <taxon>Alphaproteobacteria</taxon>
        <taxon>Hyphomicrobiales</taxon>
        <taxon>Rhizobiaceae</taxon>
        <taxon>Hoeflea</taxon>
    </lineage>
</organism>
<dbReference type="SUPFAM" id="SSF46689">
    <property type="entry name" value="Homeodomain-like"/>
    <property type="match status" value="2"/>
</dbReference>
<dbReference type="PANTHER" id="PTHR46796">
    <property type="entry name" value="HTH-TYPE TRANSCRIPTIONAL ACTIVATOR RHAS-RELATED"/>
    <property type="match status" value="1"/>
</dbReference>
<evidence type="ECO:0000256" key="3">
    <source>
        <dbReference type="ARBA" id="ARBA00023163"/>
    </source>
</evidence>
<keyword evidence="2" id="KW-0238">DNA-binding</keyword>
<keyword evidence="3" id="KW-0804">Transcription</keyword>
<evidence type="ECO:0000259" key="4">
    <source>
        <dbReference type="PROSITE" id="PS01124"/>
    </source>
</evidence>
<dbReference type="PROSITE" id="PS01124">
    <property type="entry name" value="HTH_ARAC_FAMILY_2"/>
    <property type="match status" value="1"/>
</dbReference>
<dbReference type="SMART" id="SM00342">
    <property type="entry name" value="HTH_ARAC"/>
    <property type="match status" value="1"/>
</dbReference>
<keyword evidence="6" id="KW-1185">Reference proteome</keyword>
<evidence type="ECO:0000313" key="6">
    <source>
        <dbReference type="Proteomes" id="UP001148313"/>
    </source>
</evidence>
<reference evidence="5" key="1">
    <citation type="submission" date="2022-11" db="EMBL/GenBank/DDBJ databases">
        <title>Hoeflea poritis sp. nov., isolated from scleractinian coral Porites lutea.</title>
        <authorList>
            <person name="Zhang G."/>
            <person name="Wei Q."/>
            <person name="Cai L."/>
        </authorList>
    </citation>
    <scope>NUCLEOTIDE SEQUENCE</scope>
    <source>
        <strain evidence="5">E7-10</strain>
    </source>
</reference>
<evidence type="ECO:0000256" key="1">
    <source>
        <dbReference type="ARBA" id="ARBA00023015"/>
    </source>
</evidence>
<proteinExistence type="predicted"/>
<evidence type="ECO:0000313" key="5">
    <source>
        <dbReference type="EMBL" id="MDA4848852.1"/>
    </source>
</evidence>
<dbReference type="Proteomes" id="UP001148313">
    <property type="component" value="Unassembled WGS sequence"/>
</dbReference>
<dbReference type="InterPro" id="IPR018060">
    <property type="entry name" value="HTH_AraC"/>
</dbReference>
<comment type="caution">
    <text evidence="5">The sequence shown here is derived from an EMBL/GenBank/DDBJ whole genome shotgun (WGS) entry which is preliminary data.</text>
</comment>
<dbReference type="Pfam" id="PF12833">
    <property type="entry name" value="HTH_18"/>
    <property type="match status" value="1"/>
</dbReference>
<accession>A0ABT4VVV5</accession>
<dbReference type="PANTHER" id="PTHR46796:SF12">
    <property type="entry name" value="HTH-TYPE DNA-BINDING TRANSCRIPTIONAL ACTIVATOR EUTR"/>
    <property type="match status" value="1"/>
</dbReference>
<dbReference type="EMBL" id="JAPJZH010000037">
    <property type="protein sequence ID" value="MDA4848852.1"/>
    <property type="molecule type" value="Genomic_DNA"/>
</dbReference>
<name>A0ABT4VVV5_9HYPH</name>
<dbReference type="RefSeq" id="WP_271092734.1">
    <property type="nucleotide sequence ID" value="NZ_JAPJZH010000037.1"/>
</dbReference>
<dbReference type="InterPro" id="IPR009057">
    <property type="entry name" value="Homeodomain-like_sf"/>
</dbReference>
<sequence>MISSISDAFRRHFAVPCVTALDDVGAFFSKRSGVYHVEQRGKAADDTAELSLAAIDDMPLIWSMWSAPAESVSQTSRGKLCINVVLNGVTEAIHPDLGLITANQDIARVSTMVEGTRLINRSSKETLELAIPIEQLTARARSLFGRDTDGLIQFEPTLNLKSPRGLTILQLLAFLQTNCVYGEKWLKSPIVLANTKELIFMTVLGTLPNNFQSEMGAAREFALPGAVARAEEYMRSHANRPLTVEAIARKAGCSERALQDAFRRVRDTTPMAMLRDIRLEHARADLQNGLVSVTDCALSWGFSNLGRFTKHYQKKYGEKPSDTVRR</sequence>
<evidence type="ECO:0000256" key="2">
    <source>
        <dbReference type="ARBA" id="ARBA00023125"/>
    </source>
</evidence>
<feature type="domain" description="HTH araC/xylS-type" evidence="4">
    <location>
        <begin position="228"/>
        <end position="326"/>
    </location>
</feature>
<keyword evidence="1" id="KW-0805">Transcription regulation</keyword>
<dbReference type="Gene3D" id="1.10.10.60">
    <property type="entry name" value="Homeodomain-like"/>
    <property type="match status" value="1"/>
</dbReference>
<dbReference type="InterPro" id="IPR050204">
    <property type="entry name" value="AraC_XylS_family_regulators"/>
</dbReference>
<gene>
    <name evidence="5" type="ORF">OOZ53_26105</name>
</gene>
<protein>
    <submittedName>
        <fullName evidence="5">Helix-turn-helix transcriptional regulator</fullName>
    </submittedName>
</protein>